<dbReference type="GO" id="GO:0070180">
    <property type="term" value="F:large ribosomal subunit rRNA binding"/>
    <property type="evidence" value="ECO:0007669"/>
    <property type="project" value="TreeGrafter"/>
</dbReference>
<evidence type="ECO:0000256" key="1">
    <source>
        <dbReference type="ARBA" id="ARBA00004229"/>
    </source>
</evidence>
<feature type="non-terminal residue" evidence="11">
    <location>
        <position position="1"/>
    </location>
</feature>
<dbReference type="InterPro" id="IPR000218">
    <property type="entry name" value="Ribosomal_uL14"/>
</dbReference>
<keyword evidence="7 10" id="KW-0689">Ribosomal protein</keyword>
<dbReference type="Pfam" id="PF00238">
    <property type="entry name" value="Ribosomal_L14"/>
    <property type="match status" value="1"/>
</dbReference>
<evidence type="ECO:0000256" key="10">
    <source>
        <dbReference type="RuleBase" id="RU003949"/>
    </source>
</evidence>
<evidence type="ECO:0000256" key="8">
    <source>
        <dbReference type="ARBA" id="ARBA00023274"/>
    </source>
</evidence>
<dbReference type="GO" id="GO:0022625">
    <property type="term" value="C:cytosolic large ribosomal subunit"/>
    <property type="evidence" value="ECO:0007669"/>
    <property type="project" value="TreeGrafter"/>
</dbReference>
<dbReference type="GO" id="GO:0003735">
    <property type="term" value="F:structural constituent of ribosome"/>
    <property type="evidence" value="ECO:0007669"/>
    <property type="project" value="InterPro"/>
</dbReference>
<proteinExistence type="inferred from homology"/>
<keyword evidence="5" id="KW-0699">rRNA-binding</keyword>
<keyword evidence="6" id="KW-0694">RNA-binding</keyword>
<dbReference type="PANTHER" id="PTHR11761:SF3">
    <property type="entry name" value="LARGE RIBOSOMAL SUBUNIT PROTEIN UL14M"/>
    <property type="match status" value="1"/>
</dbReference>
<evidence type="ECO:0000313" key="11">
    <source>
        <dbReference type="EMBL" id="WMV51755.1"/>
    </source>
</evidence>
<keyword evidence="4" id="KW-0934">Plastid</keyword>
<name>A0AAF0ZWC6_SOLVR</name>
<evidence type="ECO:0000256" key="7">
    <source>
        <dbReference type="ARBA" id="ARBA00022980"/>
    </source>
</evidence>
<accession>A0AAF0ZWC6</accession>
<gene>
    <name evidence="11" type="ORF">MTR67_045140</name>
</gene>
<dbReference type="HAMAP" id="MF_01367">
    <property type="entry name" value="Ribosomal_uL14"/>
    <property type="match status" value="1"/>
</dbReference>
<dbReference type="GO" id="GO:0006412">
    <property type="term" value="P:translation"/>
    <property type="evidence" value="ECO:0007669"/>
    <property type="project" value="InterPro"/>
</dbReference>
<evidence type="ECO:0000313" key="12">
    <source>
        <dbReference type="Proteomes" id="UP001234989"/>
    </source>
</evidence>
<evidence type="ECO:0000256" key="9">
    <source>
        <dbReference type="ARBA" id="ARBA00035424"/>
    </source>
</evidence>
<dbReference type="InterPro" id="IPR036853">
    <property type="entry name" value="Ribosomal_uL14_sf"/>
</dbReference>
<evidence type="ECO:0000256" key="6">
    <source>
        <dbReference type="ARBA" id="ARBA00022884"/>
    </source>
</evidence>
<evidence type="ECO:0000256" key="3">
    <source>
        <dbReference type="ARBA" id="ARBA00022528"/>
    </source>
</evidence>
<dbReference type="NCBIfam" id="TIGR01067">
    <property type="entry name" value="rplN_bact"/>
    <property type="match status" value="1"/>
</dbReference>
<keyword evidence="12" id="KW-1185">Reference proteome</keyword>
<organism evidence="11 12">
    <name type="scientific">Solanum verrucosum</name>
    <dbReference type="NCBI Taxonomy" id="315347"/>
    <lineage>
        <taxon>Eukaryota</taxon>
        <taxon>Viridiplantae</taxon>
        <taxon>Streptophyta</taxon>
        <taxon>Embryophyta</taxon>
        <taxon>Tracheophyta</taxon>
        <taxon>Spermatophyta</taxon>
        <taxon>Magnoliopsida</taxon>
        <taxon>eudicotyledons</taxon>
        <taxon>Gunneridae</taxon>
        <taxon>Pentapetalae</taxon>
        <taxon>asterids</taxon>
        <taxon>lamiids</taxon>
        <taxon>Solanales</taxon>
        <taxon>Solanaceae</taxon>
        <taxon>Solanoideae</taxon>
        <taxon>Solaneae</taxon>
        <taxon>Solanum</taxon>
    </lineage>
</organism>
<dbReference type="PANTHER" id="PTHR11761">
    <property type="entry name" value="50S/60S RIBOSOMAL PROTEIN L14/L23"/>
    <property type="match status" value="1"/>
</dbReference>
<evidence type="ECO:0000256" key="4">
    <source>
        <dbReference type="ARBA" id="ARBA00022640"/>
    </source>
</evidence>
<comment type="subcellular location">
    <subcellularLocation>
        <location evidence="1">Plastid</location>
        <location evidence="1">Chloroplast</location>
    </subcellularLocation>
</comment>
<keyword evidence="8 10" id="KW-0687">Ribonucleoprotein</keyword>
<keyword evidence="3" id="KW-0150">Chloroplast</keyword>
<dbReference type="SMART" id="SM01374">
    <property type="entry name" value="Ribosomal_L14"/>
    <property type="match status" value="1"/>
</dbReference>
<dbReference type="CDD" id="cd00337">
    <property type="entry name" value="Ribosomal_uL14"/>
    <property type="match status" value="1"/>
</dbReference>
<sequence length="147" mass="16871">NLILNLNIHRAQELMCIQIIRASNRRYAHIGDVIIVVIKEAVPNMPLERSEVVRVVIVRTCKELKRDNGMIIRYDDNASVVIDQEGNPKGTRIFGALAWELRELNFTKIVSLAPDILPGYRVKIELSPYDSTKGHIIYRLHNKDLKD</sequence>
<dbReference type="EMBL" id="CP133621">
    <property type="protein sequence ID" value="WMV51755.1"/>
    <property type="molecule type" value="Genomic_DNA"/>
</dbReference>
<evidence type="ECO:0000256" key="5">
    <source>
        <dbReference type="ARBA" id="ARBA00022730"/>
    </source>
</evidence>
<protein>
    <recommendedName>
        <fullName evidence="9">50S ribosomal protein L14, chloroplastic</fullName>
    </recommendedName>
</protein>
<comment type="similarity">
    <text evidence="2 10">Belongs to the universal ribosomal protein uL14 family.</text>
</comment>
<dbReference type="Proteomes" id="UP001234989">
    <property type="component" value="Chromosome 10"/>
</dbReference>
<dbReference type="FunFam" id="2.40.150.20:FF:000021">
    <property type="entry name" value="Ribosomal protein L14"/>
    <property type="match status" value="1"/>
</dbReference>
<dbReference type="SUPFAM" id="SSF50193">
    <property type="entry name" value="Ribosomal protein L14"/>
    <property type="match status" value="1"/>
</dbReference>
<dbReference type="Gene3D" id="2.40.150.20">
    <property type="entry name" value="Ribosomal protein L14"/>
    <property type="match status" value="1"/>
</dbReference>
<dbReference type="InterPro" id="IPR005745">
    <property type="entry name" value="Ribosomal_uL14_bac-type"/>
</dbReference>
<evidence type="ECO:0000256" key="2">
    <source>
        <dbReference type="ARBA" id="ARBA00010745"/>
    </source>
</evidence>
<reference evidence="11" key="1">
    <citation type="submission" date="2023-08" db="EMBL/GenBank/DDBJ databases">
        <title>A de novo genome assembly of Solanum verrucosum Schlechtendal, a Mexican diploid species geographically isolated from the other diploid A-genome species in potato relatives.</title>
        <authorList>
            <person name="Hosaka K."/>
        </authorList>
    </citation>
    <scope>NUCLEOTIDE SEQUENCE</scope>
    <source>
        <tissue evidence="11">Young leaves</tissue>
    </source>
</reference>
<dbReference type="GO" id="GO:0009507">
    <property type="term" value="C:chloroplast"/>
    <property type="evidence" value="ECO:0007669"/>
    <property type="project" value="UniProtKB-SubCell"/>
</dbReference>
<dbReference type="AlphaFoldDB" id="A0AAF0ZWC6"/>